<evidence type="ECO:0000313" key="2">
    <source>
        <dbReference type="Proteomes" id="UP001253848"/>
    </source>
</evidence>
<dbReference type="Proteomes" id="UP001253848">
    <property type="component" value="Unassembled WGS sequence"/>
</dbReference>
<dbReference type="EMBL" id="JAVRHN010000008">
    <property type="protein sequence ID" value="MDT0686987.1"/>
    <property type="molecule type" value="Genomic_DNA"/>
</dbReference>
<comment type="caution">
    <text evidence="1">The sequence shown here is derived from an EMBL/GenBank/DDBJ whole genome shotgun (WGS) entry which is preliminary data.</text>
</comment>
<proteinExistence type="predicted"/>
<reference evidence="1 2" key="1">
    <citation type="submission" date="2023-09" db="EMBL/GenBank/DDBJ databases">
        <authorList>
            <person name="Rey-Velasco X."/>
        </authorList>
    </citation>
    <scope>NUCLEOTIDE SEQUENCE [LARGE SCALE GENOMIC DNA]</scope>
    <source>
        <strain evidence="1 2">F225</strain>
    </source>
</reference>
<evidence type="ECO:0008006" key="3">
    <source>
        <dbReference type="Google" id="ProtNLM"/>
    </source>
</evidence>
<protein>
    <recommendedName>
        <fullName evidence="3">Restriction endonuclease domain-containing protein</fullName>
    </recommendedName>
</protein>
<accession>A0ABU3DTD8</accession>
<gene>
    <name evidence="1" type="ORF">RM541_11480</name>
</gene>
<evidence type="ECO:0000313" key="1">
    <source>
        <dbReference type="EMBL" id="MDT0686987.1"/>
    </source>
</evidence>
<dbReference type="RefSeq" id="WP_311500292.1">
    <property type="nucleotide sequence ID" value="NZ_JAVRHN010000008.1"/>
</dbReference>
<keyword evidence="2" id="KW-1185">Reference proteome</keyword>
<organism evidence="1 2">
    <name type="scientific">Autumnicola psychrophila</name>
    <dbReference type="NCBI Taxonomy" id="3075592"/>
    <lineage>
        <taxon>Bacteria</taxon>
        <taxon>Pseudomonadati</taxon>
        <taxon>Bacteroidota</taxon>
        <taxon>Flavobacteriia</taxon>
        <taxon>Flavobacteriales</taxon>
        <taxon>Flavobacteriaceae</taxon>
        <taxon>Autumnicola</taxon>
    </lineage>
</organism>
<name>A0ABU3DTD8_9FLAO</name>
<sequence length="62" mass="7161">MSLYFQFVPGASGENSNQFYQNPEVKTSFVSEKAVVRELRLPDYIVYDVVTDKGITYVYKTK</sequence>